<organism evidence="2 4">
    <name type="scientific">Nitzschia inconspicua</name>
    <dbReference type="NCBI Taxonomy" id="303405"/>
    <lineage>
        <taxon>Eukaryota</taxon>
        <taxon>Sar</taxon>
        <taxon>Stramenopiles</taxon>
        <taxon>Ochrophyta</taxon>
        <taxon>Bacillariophyta</taxon>
        <taxon>Bacillariophyceae</taxon>
        <taxon>Bacillariophycidae</taxon>
        <taxon>Bacillariales</taxon>
        <taxon>Bacillariaceae</taxon>
        <taxon>Nitzschia</taxon>
    </lineage>
</organism>
<keyword evidence="4" id="KW-1185">Reference proteome</keyword>
<evidence type="ECO:0000256" key="1">
    <source>
        <dbReference type="SAM" id="SignalP"/>
    </source>
</evidence>
<name>A0A9K3P9R3_9STRA</name>
<reference evidence="2" key="1">
    <citation type="journal article" date="2021" name="Sci. Rep.">
        <title>Diploid genomic architecture of Nitzschia inconspicua, an elite biomass production diatom.</title>
        <authorList>
            <person name="Oliver A."/>
            <person name="Podell S."/>
            <person name="Pinowska A."/>
            <person name="Traller J.C."/>
            <person name="Smith S.R."/>
            <person name="McClure R."/>
            <person name="Beliaev A."/>
            <person name="Bohutskyi P."/>
            <person name="Hill E.A."/>
            <person name="Rabines A."/>
            <person name="Zheng H."/>
            <person name="Allen L.Z."/>
            <person name="Kuo A."/>
            <person name="Grigoriev I.V."/>
            <person name="Allen A.E."/>
            <person name="Hazlebeck D."/>
            <person name="Allen E.E."/>
        </authorList>
    </citation>
    <scope>NUCLEOTIDE SEQUENCE</scope>
    <source>
        <strain evidence="2">Hildebrandi</strain>
    </source>
</reference>
<accession>A0A9K3P9R3</accession>
<evidence type="ECO:0000313" key="2">
    <source>
        <dbReference type="EMBL" id="KAG7338995.1"/>
    </source>
</evidence>
<feature type="signal peptide" evidence="1">
    <location>
        <begin position="1"/>
        <end position="25"/>
    </location>
</feature>
<reference evidence="2" key="2">
    <citation type="submission" date="2021-04" db="EMBL/GenBank/DDBJ databases">
        <authorList>
            <person name="Podell S."/>
        </authorList>
    </citation>
    <scope>NUCLEOTIDE SEQUENCE</scope>
    <source>
        <strain evidence="2">Hildebrandi</strain>
    </source>
</reference>
<dbReference type="EMBL" id="JAGRRH010000020">
    <property type="protein sequence ID" value="KAG7347567.1"/>
    <property type="molecule type" value="Genomic_DNA"/>
</dbReference>
<gene>
    <name evidence="3" type="ORF">IV203_016272</name>
    <name evidence="2" type="ORF">IV203_017486</name>
</gene>
<proteinExistence type="predicted"/>
<comment type="caution">
    <text evidence="2">The sequence shown here is derived from an EMBL/GenBank/DDBJ whole genome shotgun (WGS) entry which is preliminary data.</text>
</comment>
<keyword evidence="1" id="KW-0732">Signal</keyword>
<dbReference type="AlphaFoldDB" id="A0A9K3P9R3"/>
<evidence type="ECO:0000313" key="4">
    <source>
        <dbReference type="Proteomes" id="UP000693970"/>
    </source>
</evidence>
<protein>
    <submittedName>
        <fullName evidence="2">Uncharacterized protein</fullName>
    </submittedName>
</protein>
<dbReference type="Proteomes" id="UP000693970">
    <property type="component" value="Unassembled WGS sequence"/>
</dbReference>
<dbReference type="EMBL" id="JAGRRH010000044">
    <property type="protein sequence ID" value="KAG7338995.1"/>
    <property type="molecule type" value="Genomic_DNA"/>
</dbReference>
<sequence>MPSSRSNWVVLLFLLSVLGANDSFASTLCESSIDCIGNSYCASGICLEAFHCTVREDCLNQYNNFGSSILCEGYATCALDGTCGMECDSDVGVGVNDQNTTVSCSQMETLPCDVETCNDAIQCFNDNFGGCHAVFFDPAGNQVCKEKSEQYGYKNNNETSATTMVPCTSDSDCHVTTEYCASGTCMEVSACQQRLDCNNPSNFPYAVFTCVGYVECREGRCQMECGDSLCPDGKQPVQCDPLPCDVEDCPDAVSCHNDNCGECRPIFFDAAGNQVCMTHSEGEIPQNSTTRPVPNNSIQLQPCNRPEDCLAASAERSVTSQFYCGHGICLERGTCGTDADCDNPRNEHDSVYCAGYNRCNRGWCERVCGPPCPNEATIEEACELPLCDSSTQCPGSVFCRSDPCNGCKAIHYDVAGHVMSTCDVATDGGISDETDRSAAGTIRNKEIASLPMLLVFISASSGVFHLI</sequence>
<dbReference type="OrthoDB" id="6150188at2759"/>
<evidence type="ECO:0000313" key="3">
    <source>
        <dbReference type="EMBL" id="KAG7347567.1"/>
    </source>
</evidence>
<feature type="chain" id="PRO_5039844509" evidence="1">
    <location>
        <begin position="26"/>
        <end position="467"/>
    </location>
</feature>